<evidence type="ECO:0000313" key="3">
    <source>
        <dbReference type="EMBL" id="NKY60884.1"/>
    </source>
</evidence>
<dbReference type="EMBL" id="JAAXOT010000030">
    <property type="protein sequence ID" value="NKY60884.1"/>
    <property type="molecule type" value="Genomic_DNA"/>
</dbReference>
<dbReference type="AlphaFoldDB" id="A0A846YTU0"/>
<comment type="caution">
    <text evidence="3">The sequence shown here is derived from an EMBL/GenBank/DDBJ whole genome shotgun (WGS) entry which is preliminary data.</text>
</comment>
<protein>
    <submittedName>
        <fullName evidence="3">SRPBCC family protein</fullName>
    </submittedName>
</protein>
<dbReference type="InterPro" id="IPR023393">
    <property type="entry name" value="START-like_dom_sf"/>
</dbReference>
<name>A0A846YTU0_9NOCA</name>
<proteinExistence type="inferred from homology"/>
<comment type="similarity">
    <text evidence="1">Belongs to the AHA1 family.</text>
</comment>
<dbReference type="RefSeq" id="WP_062974137.1">
    <property type="nucleotide sequence ID" value="NZ_JAAXOT010000030.1"/>
</dbReference>
<evidence type="ECO:0000256" key="1">
    <source>
        <dbReference type="ARBA" id="ARBA00006817"/>
    </source>
</evidence>
<dbReference type="InterPro" id="IPR013538">
    <property type="entry name" value="ASHA1/2-like_C"/>
</dbReference>
<reference evidence="3 4" key="1">
    <citation type="submission" date="2020-04" db="EMBL/GenBank/DDBJ databases">
        <title>MicrobeNet Type strains.</title>
        <authorList>
            <person name="Nicholson A.C."/>
        </authorList>
    </citation>
    <scope>NUCLEOTIDE SEQUENCE [LARGE SCALE GENOMIC DNA]</scope>
    <source>
        <strain evidence="3 4">JCM 3332</strain>
    </source>
</reference>
<dbReference type="Pfam" id="PF08327">
    <property type="entry name" value="AHSA1"/>
    <property type="match status" value="1"/>
</dbReference>
<feature type="domain" description="Activator of Hsp90 ATPase homologue 1/2-like C-terminal" evidence="2">
    <location>
        <begin position="25"/>
        <end position="139"/>
    </location>
</feature>
<gene>
    <name evidence="3" type="ORF">HGA15_33070</name>
</gene>
<dbReference type="Gene3D" id="3.30.530.20">
    <property type="match status" value="1"/>
</dbReference>
<sequence>MTLRPSGRLEKTPDGQDLILTRTYRAPIADVWASITESDRTARWFGPWKGEAGPGRTIQVQLAYEEEQPWADFTIDACTPPHHLSLRTVDEHGSWHLEAALTERDGQTELVFTHHLTAPEIAGEAGPGWEYYLDMLGSALIGAERPDFGDYYPAMRDYYVNANPA</sequence>
<keyword evidence="4" id="KW-1185">Reference proteome</keyword>
<dbReference type="Proteomes" id="UP000570678">
    <property type="component" value="Unassembled WGS sequence"/>
</dbReference>
<accession>A0A846YTU0</accession>
<dbReference type="CDD" id="cd08899">
    <property type="entry name" value="SRPBCC_CalC_Aha1-like_6"/>
    <property type="match status" value="1"/>
</dbReference>
<evidence type="ECO:0000313" key="4">
    <source>
        <dbReference type="Proteomes" id="UP000570678"/>
    </source>
</evidence>
<organism evidence="3 4">
    <name type="scientific">Nocardia flavorosea</name>
    <dbReference type="NCBI Taxonomy" id="53429"/>
    <lineage>
        <taxon>Bacteria</taxon>
        <taxon>Bacillati</taxon>
        <taxon>Actinomycetota</taxon>
        <taxon>Actinomycetes</taxon>
        <taxon>Mycobacteriales</taxon>
        <taxon>Nocardiaceae</taxon>
        <taxon>Nocardia</taxon>
    </lineage>
</organism>
<evidence type="ECO:0000259" key="2">
    <source>
        <dbReference type="Pfam" id="PF08327"/>
    </source>
</evidence>
<dbReference type="SUPFAM" id="SSF55961">
    <property type="entry name" value="Bet v1-like"/>
    <property type="match status" value="1"/>
</dbReference>